<accession>A0A5B8RH18</accession>
<gene>
    <name evidence="2" type="ORF">KBTEX_04277</name>
</gene>
<dbReference type="EMBL" id="MN079471">
    <property type="protein sequence ID" value="QEA07911.1"/>
    <property type="molecule type" value="Genomic_DNA"/>
</dbReference>
<feature type="region of interest" description="Disordered" evidence="1">
    <location>
        <begin position="1"/>
        <end position="21"/>
    </location>
</feature>
<sequence>MSSATGSAALSSTPDASAADPVAEDILAKWRDEPKALERELAAMGEADQ</sequence>
<reference evidence="2" key="1">
    <citation type="submission" date="2019-06" db="EMBL/GenBank/DDBJ databases">
        <authorList>
            <person name="Murdoch R.W."/>
            <person name="Fathepure B."/>
        </authorList>
    </citation>
    <scope>NUCLEOTIDE SEQUENCE</scope>
</reference>
<dbReference type="AlphaFoldDB" id="A0A5B8RH18"/>
<feature type="compositionally biased region" description="Low complexity" evidence="1">
    <location>
        <begin position="1"/>
        <end position="13"/>
    </location>
</feature>
<organism evidence="2">
    <name type="scientific">uncultured organism</name>
    <dbReference type="NCBI Taxonomy" id="155900"/>
    <lineage>
        <taxon>unclassified sequences</taxon>
        <taxon>environmental samples</taxon>
    </lineage>
</organism>
<name>A0A5B8RH18_9ZZZZ</name>
<proteinExistence type="predicted"/>
<evidence type="ECO:0000313" key="2">
    <source>
        <dbReference type="EMBL" id="QEA07911.1"/>
    </source>
</evidence>
<evidence type="ECO:0000256" key="1">
    <source>
        <dbReference type="SAM" id="MobiDB-lite"/>
    </source>
</evidence>
<protein>
    <submittedName>
        <fullName evidence="2">Uncharacterized protein</fullName>
    </submittedName>
</protein>